<accession>A0A511YZ79</accession>
<feature type="transmembrane region" description="Helical" evidence="2">
    <location>
        <begin position="183"/>
        <end position="205"/>
    </location>
</feature>
<keyword evidence="2" id="KW-1133">Transmembrane helix</keyword>
<dbReference type="CDD" id="cd00060">
    <property type="entry name" value="FHA"/>
    <property type="match status" value="1"/>
</dbReference>
<dbReference type="InterPro" id="IPR008984">
    <property type="entry name" value="SMAD_FHA_dom_sf"/>
</dbReference>
<protein>
    <recommendedName>
        <fullName evidence="3">FHA domain-containing protein</fullName>
    </recommendedName>
</protein>
<keyword evidence="2" id="KW-0812">Transmembrane</keyword>
<gene>
    <name evidence="4" type="ORF">AFE02nite_22260</name>
</gene>
<proteinExistence type="predicted"/>
<organism evidence="4 5">
    <name type="scientific">Actinotalea fermentans</name>
    <dbReference type="NCBI Taxonomy" id="43671"/>
    <lineage>
        <taxon>Bacteria</taxon>
        <taxon>Bacillati</taxon>
        <taxon>Actinomycetota</taxon>
        <taxon>Actinomycetes</taxon>
        <taxon>Micrococcales</taxon>
        <taxon>Cellulomonadaceae</taxon>
        <taxon>Actinotalea</taxon>
    </lineage>
</organism>
<keyword evidence="2" id="KW-0472">Membrane</keyword>
<name>A0A511YZ79_9CELL</name>
<dbReference type="PROSITE" id="PS50006">
    <property type="entry name" value="FHA_DOMAIN"/>
    <property type="match status" value="1"/>
</dbReference>
<sequence length="491" mass="49577">MNEQAHFCAACGSPVPAGATFCPRCGTTVPGGAAAPFVGGPGPAPGVGYAPGYPPGYGPGPRVGGMQGVPPAWAAGVEIASPGLRALSWLVEMAAVSAITVLGAVLLTRGSSVVWFWRTFGFDTGSMLATQLPQLLVLIWFVVAWIWEGRTGRRVGNVVTGTRTVDAATGQAPGVGRIFLSRLVLGAISFPVTLLSSVVALLFLFGLVATIGTSLLNAAVVMALAGTGVFDKGPLRQGWHEKASGTTVVRARAGSARPAAPPTALPVAAPMPQPVQPPTPAPIVAPMPTAAPVAAPMPQPVQPPMPAPMPAPVVAPSPAPVAAVVPPAQGLIADVPGFAPAPPEQAYAAPVAATPAAAPAPAAPEADDDLVHTRLSPRASRRGGHRLAFDTGEVVHVTGRGIVGRAPEAAAGEQVEHLVAITDPDMSVSKTHLAFGTDDGGLWVEDKGSTNGTELLVPGAAPEPVPAGRRVVVPDGATVRFGERSFVARVS</sequence>
<dbReference type="OrthoDB" id="3254248at2"/>
<evidence type="ECO:0000256" key="2">
    <source>
        <dbReference type="SAM" id="Phobius"/>
    </source>
</evidence>
<evidence type="ECO:0000313" key="4">
    <source>
        <dbReference type="EMBL" id="GEN80492.1"/>
    </source>
</evidence>
<evidence type="ECO:0000259" key="3">
    <source>
        <dbReference type="PROSITE" id="PS50006"/>
    </source>
</evidence>
<comment type="caution">
    <text evidence="4">The sequence shown here is derived from an EMBL/GenBank/DDBJ whole genome shotgun (WGS) entry which is preliminary data.</text>
</comment>
<reference evidence="4 5" key="1">
    <citation type="submission" date="2019-07" db="EMBL/GenBank/DDBJ databases">
        <title>Whole genome shotgun sequence of Actinotalea fermentans NBRC 105374.</title>
        <authorList>
            <person name="Hosoyama A."/>
            <person name="Uohara A."/>
            <person name="Ohji S."/>
            <person name="Ichikawa N."/>
        </authorList>
    </citation>
    <scope>NUCLEOTIDE SEQUENCE [LARGE SCALE GENOMIC DNA]</scope>
    <source>
        <strain evidence="4 5">NBRC 105374</strain>
    </source>
</reference>
<feature type="transmembrane region" description="Helical" evidence="2">
    <location>
        <begin position="128"/>
        <end position="147"/>
    </location>
</feature>
<dbReference type="InterPro" id="IPR000253">
    <property type="entry name" value="FHA_dom"/>
</dbReference>
<feature type="domain" description="FHA" evidence="3">
    <location>
        <begin position="401"/>
        <end position="455"/>
    </location>
</feature>
<dbReference type="Pfam" id="PF00498">
    <property type="entry name" value="FHA"/>
    <property type="match status" value="1"/>
</dbReference>
<dbReference type="Proteomes" id="UP000321484">
    <property type="component" value="Unassembled WGS sequence"/>
</dbReference>
<keyword evidence="1" id="KW-0597">Phosphoprotein</keyword>
<dbReference type="EMBL" id="BJYK01000008">
    <property type="protein sequence ID" value="GEN80492.1"/>
    <property type="molecule type" value="Genomic_DNA"/>
</dbReference>
<dbReference type="AlphaFoldDB" id="A0A511YZ79"/>
<evidence type="ECO:0000313" key="5">
    <source>
        <dbReference type="Proteomes" id="UP000321484"/>
    </source>
</evidence>
<dbReference type="Gene3D" id="2.60.200.20">
    <property type="match status" value="1"/>
</dbReference>
<dbReference type="SUPFAM" id="SSF49879">
    <property type="entry name" value="SMAD/FHA domain"/>
    <property type="match status" value="1"/>
</dbReference>
<dbReference type="InterPro" id="IPR026870">
    <property type="entry name" value="Zinc_ribbon_dom"/>
</dbReference>
<feature type="transmembrane region" description="Helical" evidence="2">
    <location>
        <begin position="89"/>
        <end position="108"/>
    </location>
</feature>
<dbReference type="Pfam" id="PF13240">
    <property type="entry name" value="Zn_Ribbon_1"/>
    <property type="match status" value="1"/>
</dbReference>
<dbReference type="RefSeq" id="WP_146819659.1">
    <property type="nucleotide sequence ID" value="NZ_BJYK01000008.1"/>
</dbReference>
<keyword evidence="5" id="KW-1185">Reference proteome</keyword>
<evidence type="ECO:0000256" key="1">
    <source>
        <dbReference type="ARBA" id="ARBA00022553"/>
    </source>
</evidence>